<dbReference type="STRING" id="80876.SAMN05421779_11233"/>
<dbReference type="PANTHER" id="PTHR34219:SF1">
    <property type="entry name" value="PEPSY DOMAIN-CONTAINING PROTEIN"/>
    <property type="match status" value="1"/>
</dbReference>
<dbReference type="EMBL" id="FTOA01000012">
    <property type="protein sequence ID" value="SIT19394.1"/>
    <property type="molecule type" value="Genomic_DNA"/>
</dbReference>
<sequence length="473" mass="51023">MSSPKHPAPHDGWAGLRLLIIRLHFYIGLFVAPFIFFAALTGTAYVLAPQIETALYHDTLFTTTTGTPQPLSAQAAAARAFIGPEPRLFSLRPAPAAGQTSRVMFTQPGLPDSETRTVFVDPVTLAVHGELRTYGTSGVLPLRLMLDYLHRHGLLGDLGRNYSELAASWLWVAVISGVVLWSWTRRSTNHRPVRRLHSLIGLWCAIGLLFLSVTGLTWSKWAGDHIDALRGTLGWVTPSVSTTLTVQSPVSTTLTAPASAPAPAVAGDHADHAGQHAGGQGMPMTAPQVPRDPLDLLDPVLAAAQAGGIDSPKVEVRPAKTASLAWVVREYDRSWPTQVDTVAIDPATLTITSRADFATFPLVAKLVRWGIDTHMGVLFGVPNQLLMAALGIGLMVMIAYGYRLWWLRRPPAGAPARVLLAAWARLGGVQKLLCGLIALVLGWALPVLGASLLAFLLIDAVRWWRSARRRVAA</sequence>
<organism evidence="3 4">
    <name type="scientific">Insolitispirillum peregrinum</name>
    <dbReference type="NCBI Taxonomy" id="80876"/>
    <lineage>
        <taxon>Bacteria</taxon>
        <taxon>Pseudomonadati</taxon>
        <taxon>Pseudomonadota</taxon>
        <taxon>Alphaproteobacteria</taxon>
        <taxon>Rhodospirillales</taxon>
        <taxon>Novispirillaceae</taxon>
        <taxon>Insolitispirillum</taxon>
    </lineage>
</organism>
<reference evidence="3 4" key="1">
    <citation type="submission" date="2017-01" db="EMBL/GenBank/DDBJ databases">
        <authorList>
            <person name="Mah S.A."/>
            <person name="Swanson W.J."/>
            <person name="Moy G.W."/>
            <person name="Vacquier V.D."/>
        </authorList>
    </citation>
    <scope>NUCLEOTIDE SEQUENCE [LARGE SCALE GENOMIC DNA]</scope>
    <source>
        <strain evidence="3 4">DSM 11589</strain>
    </source>
</reference>
<feature type="transmembrane region" description="Helical" evidence="2">
    <location>
        <begin position="385"/>
        <end position="406"/>
    </location>
</feature>
<dbReference type="RefSeq" id="WP_076402106.1">
    <property type="nucleotide sequence ID" value="NZ_FTOA01000012.1"/>
</dbReference>
<accession>A0A1N7Q994</accession>
<feature type="transmembrane region" description="Helical" evidence="2">
    <location>
        <begin position="25"/>
        <end position="48"/>
    </location>
</feature>
<evidence type="ECO:0000313" key="3">
    <source>
        <dbReference type="EMBL" id="SIT19394.1"/>
    </source>
</evidence>
<dbReference type="OrthoDB" id="9791166at2"/>
<keyword evidence="4" id="KW-1185">Reference proteome</keyword>
<proteinExistence type="predicted"/>
<dbReference type="Pfam" id="PF03929">
    <property type="entry name" value="PepSY_TM"/>
    <property type="match status" value="1"/>
</dbReference>
<keyword evidence="2" id="KW-1133">Transmembrane helix</keyword>
<feature type="compositionally biased region" description="Low complexity" evidence="1">
    <location>
        <begin position="256"/>
        <end position="267"/>
    </location>
</feature>
<protein>
    <submittedName>
        <fullName evidence="3">Uncharacterized iron-regulated membrane protein</fullName>
    </submittedName>
</protein>
<dbReference type="Proteomes" id="UP000185678">
    <property type="component" value="Unassembled WGS sequence"/>
</dbReference>
<evidence type="ECO:0000313" key="4">
    <source>
        <dbReference type="Proteomes" id="UP000185678"/>
    </source>
</evidence>
<feature type="transmembrane region" description="Helical" evidence="2">
    <location>
        <begin position="196"/>
        <end position="218"/>
    </location>
</feature>
<keyword evidence="2" id="KW-0812">Transmembrane</keyword>
<name>A0A1N7Q994_9PROT</name>
<feature type="transmembrane region" description="Helical" evidence="2">
    <location>
        <begin position="166"/>
        <end position="184"/>
    </location>
</feature>
<feature type="region of interest" description="Disordered" evidence="1">
    <location>
        <begin position="255"/>
        <end position="287"/>
    </location>
</feature>
<keyword evidence="2" id="KW-0472">Membrane</keyword>
<dbReference type="InterPro" id="IPR005625">
    <property type="entry name" value="PepSY-ass_TM"/>
</dbReference>
<dbReference type="PANTHER" id="PTHR34219">
    <property type="entry name" value="IRON-REGULATED INNER MEMBRANE PROTEIN-RELATED"/>
    <property type="match status" value="1"/>
</dbReference>
<feature type="transmembrane region" description="Helical" evidence="2">
    <location>
        <begin position="447"/>
        <end position="464"/>
    </location>
</feature>
<gene>
    <name evidence="3" type="ORF">SAMN05421779_11233</name>
</gene>
<evidence type="ECO:0000256" key="2">
    <source>
        <dbReference type="SAM" id="Phobius"/>
    </source>
</evidence>
<dbReference type="AlphaFoldDB" id="A0A1N7Q994"/>
<evidence type="ECO:0000256" key="1">
    <source>
        <dbReference type="SAM" id="MobiDB-lite"/>
    </source>
</evidence>